<evidence type="ECO:0000256" key="1">
    <source>
        <dbReference type="ARBA" id="ARBA00008231"/>
    </source>
</evidence>
<dbReference type="Gene3D" id="3.30.2180.10">
    <property type="entry name" value="ATP12-like"/>
    <property type="match status" value="1"/>
</dbReference>
<evidence type="ECO:0000313" key="5">
    <source>
        <dbReference type="Proteomes" id="UP000242447"/>
    </source>
</evidence>
<dbReference type="SUPFAM" id="SSF160909">
    <property type="entry name" value="ATP12-like"/>
    <property type="match status" value="1"/>
</dbReference>
<dbReference type="Proteomes" id="UP000242447">
    <property type="component" value="Chromosome"/>
</dbReference>
<dbReference type="AlphaFoldDB" id="A0A1W6P2F7"/>
<dbReference type="KEGG" id="kro:BVG79_02180"/>
<organism evidence="4 5">
    <name type="scientific">Ketogulonicigenium robustum</name>
    <dbReference type="NCBI Taxonomy" id="92947"/>
    <lineage>
        <taxon>Bacteria</taxon>
        <taxon>Pseudomonadati</taxon>
        <taxon>Pseudomonadota</taxon>
        <taxon>Alphaproteobacteria</taxon>
        <taxon>Rhodobacterales</taxon>
        <taxon>Roseobacteraceae</taxon>
        <taxon>Ketogulonicigenium</taxon>
    </lineage>
</organism>
<dbReference type="OrthoDB" id="9797825at2"/>
<dbReference type="RefSeq" id="WP_085786905.1">
    <property type="nucleotide sequence ID" value="NZ_CP019937.1"/>
</dbReference>
<evidence type="ECO:0000256" key="2">
    <source>
        <dbReference type="ARBA" id="ARBA00022946"/>
    </source>
</evidence>
<comment type="similarity">
    <text evidence="1">Belongs to the ATP12 family.</text>
</comment>
<dbReference type="Pfam" id="PF07542">
    <property type="entry name" value="ATP12"/>
    <property type="match status" value="1"/>
</dbReference>
<keyword evidence="3" id="KW-0143">Chaperone</keyword>
<gene>
    <name evidence="4" type="ORF">BVG79_02180</name>
</gene>
<evidence type="ECO:0000313" key="4">
    <source>
        <dbReference type="EMBL" id="ARO15520.1"/>
    </source>
</evidence>
<evidence type="ECO:0000256" key="3">
    <source>
        <dbReference type="ARBA" id="ARBA00023186"/>
    </source>
</evidence>
<dbReference type="PANTHER" id="PTHR21013">
    <property type="entry name" value="ATP SYNTHASE MITOCHONDRIAL F1 COMPLEX ASSEMBLY FACTOR 2/ATP12 PROTEIN, MITOCHONDRIAL PRECURSOR"/>
    <property type="match status" value="1"/>
</dbReference>
<dbReference type="Gene3D" id="1.10.3580.10">
    <property type="entry name" value="ATP12 ATPase"/>
    <property type="match status" value="1"/>
</dbReference>
<dbReference type="InterPro" id="IPR011419">
    <property type="entry name" value="ATP12_ATP_synth-F1-assembly"/>
</dbReference>
<dbReference type="InterPro" id="IPR023335">
    <property type="entry name" value="ATP12_ortho_dom_sf"/>
</dbReference>
<dbReference type="STRING" id="92947.BVG79_02180"/>
<dbReference type="GO" id="GO:0043461">
    <property type="term" value="P:proton-transporting ATP synthase complex assembly"/>
    <property type="evidence" value="ECO:0007669"/>
    <property type="project" value="InterPro"/>
</dbReference>
<dbReference type="EMBL" id="CP019937">
    <property type="protein sequence ID" value="ARO15520.1"/>
    <property type="molecule type" value="Genomic_DNA"/>
</dbReference>
<accession>A0A1W6P2F7</accession>
<dbReference type="PANTHER" id="PTHR21013:SF10">
    <property type="entry name" value="ATP SYNTHASE MITOCHONDRIAL F1 COMPLEX ASSEMBLY FACTOR 2"/>
    <property type="match status" value="1"/>
</dbReference>
<reference evidence="4 5" key="1">
    <citation type="submission" date="2017-02" db="EMBL/GenBank/DDBJ databases">
        <title>Ketogulonicigenium robustum SPU B003 Genome sequencing and assembly.</title>
        <authorList>
            <person name="Li Y."/>
            <person name="Liu L."/>
            <person name="Wang C."/>
            <person name="Zhang M."/>
            <person name="Zhang T."/>
            <person name="Zhang Y."/>
        </authorList>
    </citation>
    <scope>NUCLEOTIDE SEQUENCE [LARGE SCALE GENOMIC DNA]</scope>
    <source>
        <strain evidence="4 5">SPU_B003</strain>
    </source>
</reference>
<keyword evidence="5" id="KW-1185">Reference proteome</keyword>
<proteinExistence type="inferred from homology"/>
<keyword evidence="2" id="KW-0809">Transit peptide</keyword>
<protein>
    <submittedName>
        <fullName evidence="4">ATP12 chaperone protein</fullName>
    </submittedName>
</protein>
<dbReference type="InterPro" id="IPR042272">
    <property type="entry name" value="ATP12_ATP_synth-F1-assembly_N"/>
</dbReference>
<name>A0A1W6P2F7_9RHOB</name>
<sequence length="236" mass="25846">MADWAPKRFWTDVTTQRHDSGQWAVLLDGRSVRTPAKVHLLTPTEAMAESVAAEWRAQGEHLRPHTMPHTRAVNVAIDHIAHKRPEVIAEIAQYAGTDLLSYRADAPEDLIAHQAAAWDPLLDWAARTFDARLFVQNGIMPIAQNPAALAKLHAAVATRSDIQLAALHDLVGLSGSLVLGLAVAEGHLPAQSAWDLSRLDEAWQIAQWGEDEEAAEMTRTKHASFLSAAQLYAVSL</sequence>